<name>A0ABV0TC32_9TELE</name>
<accession>A0ABV0TC32</accession>
<dbReference type="EMBL" id="JAHRIQ010024530">
    <property type="protein sequence ID" value="MEQ2229102.1"/>
    <property type="molecule type" value="Genomic_DNA"/>
</dbReference>
<feature type="region of interest" description="Disordered" evidence="1">
    <location>
        <begin position="1"/>
        <end position="50"/>
    </location>
</feature>
<evidence type="ECO:0000313" key="3">
    <source>
        <dbReference type="Proteomes" id="UP001482620"/>
    </source>
</evidence>
<reference evidence="2 3" key="1">
    <citation type="submission" date="2021-06" db="EMBL/GenBank/DDBJ databases">
        <authorList>
            <person name="Palmer J.M."/>
        </authorList>
    </citation>
    <scope>NUCLEOTIDE SEQUENCE [LARGE SCALE GENOMIC DNA]</scope>
    <source>
        <strain evidence="3">if_2019</strain>
        <tissue evidence="2">Muscle</tissue>
    </source>
</reference>
<proteinExistence type="predicted"/>
<organism evidence="2 3">
    <name type="scientific">Ilyodon furcidens</name>
    <name type="common">goldbreast splitfin</name>
    <dbReference type="NCBI Taxonomy" id="33524"/>
    <lineage>
        <taxon>Eukaryota</taxon>
        <taxon>Metazoa</taxon>
        <taxon>Chordata</taxon>
        <taxon>Craniata</taxon>
        <taxon>Vertebrata</taxon>
        <taxon>Euteleostomi</taxon>
        <taxon>Actinopterygii</taxon>
        <taxon>Neopterygii</taxon>
        <taxon>Teleostei</taxon>
        <taxon>Neoteleostei</taxon>
        <taxon>Acanthomorphata</taxon>
        <taxon>Ovalentaria</taxon>
        <taxon>Atherinomorphae</taxon>
        <taxon>Cyprinodontiformes</taxon>
        <taxon>Goodeidae</taxon>
        <taxon>Ilyodon</taxon>
    </lineage>
</organism>
<comment type="caution">
    <text evidence="2">The sequence shown here is derived from an EMBL/GenBank/DDBJ whole genome shotgun (WGS) entry which is preliminary data.</text>
</comment>
<protein>
    <submittedName>
        <fullName evidence="2">Uncharacterized protein</fullName>
    </submittedName>
</protein>
<keyword evidence="3" id="KW-1185">Reference proteome</keyword>
<evidence type="ECO:0000313" key="2">
    <source>
        <dbReference type="EMBL" id="MEQ2229102.1"/>
    </source>
</evidence>
<dbReference type="Proteomes" id="UP001482620">
    <property type="component" value="Unassembled WGS sequence"/>
</dbReference>
<evidence type="ECO:0000256" key="1">
    <source>
        <dbReference type="SAM" id="MobiDB-lite"/>
    </source>
</evidence>
<gene>
    <name evidence="2" type="ORF">ILYODFUR_015479</name>
</gene>
<sequence length="93" mass="10061">MEAQGGAGSPEPNKDIQKLLKPSSSGDLAKELFQHPSGEGEGSLSGHSASLLHISEKRQTATTQFHLKGLFVPHRGWCIRATKPPKRPLKHSN</sequence>